<protein>
    <submittedName>
        <fullName evidence="3">Uncharacterized protein</fullName>
    </submittedName>
</protein>
<dbReference type="OrthoDB" id="7679411at2"/>
<dbReference type="Proteomes" id="UP000183900">
    <property type="component" value="Unassembled WGS sequence"/>
</dbReference>
<dbReference type="EMBL" id="CYHE01000001">
    <property type="protein sequence ID" value="CUA91668.1"/>
    <property type="molecule type" value="Genomic_DNA"/>
</dbReference>
<accession>A0A0K6HLK3</accession>
<keyword evidence="2" id="KW-0812">Transmembrane</keyword>
<keyword evidence="2" id="KW-1133">Transmembrane helix</keyword>
<dbReference type="RefSeq" id="WP_055453826.1">
    <property type="nucleotide sequence ID" value="NZ_CYHE01000001.1"/>
</dbReference>
<evidence type="ECO:0000313" key="4">
    <source>
        <dbReference type="Proteomes" id="UP000183900"/>
    </source>
</evidence>
<feature type="region of interest" description="Disordered" evidence="1">
    <location>
        <begin position="108"/>
        <end position="138"/>
    </location>
</feature>
<evidence type="ECO:0000313" key="3">
    <source>
        <dbReference type="EMBL" id="CUA91668.1"/>
    </source>
</evidence>
<dbReference type="AlphaFoldDB" id="A0A0K6HLK3"/>
<proteinExistence type="predicted"/>
<evidence type="ECO:0000256" key="1">
    <source>
        <dbReference type="SAM" id="MobiDB-lite"/>
    </source>
</evidence>
<keyword evidence="2" id="KW-0472">Membrane</keyword>
<reference evidence="4" key="1">
    <citation type="submission" date="2015-08" db="EMBL/GenBank/DDBJ databases">
        <authorList>
            <person name="Varghese N."/>
        </authorList>
    </citation>
    <scope>NUCLEOTIDE SEQUENCE [LARGE SCALE GENOMIC DNA]</scope>
    <source>
        <strain evidence="4">DSM 23407</strain>
    </source>
</reference>
<sequence>MLAKTLPLPQAGKAARGGKAVQALRAAAVVLPLTFAAALAAVVLMGSGSGQKDVELARIDCARLVIFAPAGRIDAQQACKAHGGLAVQAGEQPDAGLTILIRNQPAGGFEGRDAVPGPDRSEFSGAGQTRAELSAFRA</sequence>
<keyword evidence="4" id="KW-1185">Reference proteome</keyword>
<organism evidence="3 4">
    <name type="scientific">Pannonibacter indicus</name>
    <dbReference type="NCBI Taxonomy" id="466044"/>
    <lineage>
        <taxon>Bacteria</taxon>
        <taxon>Pseudomonadati</taxon>
        <taxon>Pseudomonadota</taxon>
        <taxon>Alphaproteobacteria</taxon>
        <taxon>Hyphomicrobiales</taxon>
        <taxon>Stappiaceae</taxon>
        <taxon>Pannonibacter</taxon>
    </lineage>
</organism>
<evidence type="ECO:0000256" key="2">
    <source>
        <dbReference type="SAM" id="Phobius"/>
    </source>
</evidence>
<feature type="transmembrane region" description="Helical" evidence="2">
    <location>
        <begin position="23"/>
        <end position="44"/>
    </location>
</feature>
<name>A0A0K6HLK3_9HYPH</name>
<gene>
    <name evidence="3" type="ORF">Ga0061067_10120</name>
</gene>